<keyword evidence="6 10" id="KW-1133">Transmembrane helix</keyword>
<evidence type="ECO:0000313" key="12">
    <source>
        <dbReference type="EMBL" id="RYU12931.1"/>
    </source>
</evidence>
<evidence type="ECO:0000256" key="3">
    <source>
        <dbReference type="ARBA" id="ARBA00022449"/>
    </source>
</evidence>
<dbReference type="PANTHER" id="PTHR33451">
    <property type="entry name" value="MALATE-2H(+)/NA(+)-LACTATE ANTIPORTER"/>
    <property type="match status" value="1"/>
</dbReference>
<dbReference type="PANTHER" id="PTHR33451:SF3">
    <property type="entry name" value="MALATE-2H(+)_NA(+)-LACTATE ANTIPORTER"/>
    <property type="match status" value="1"/>
</dbReference>
<feature type="transmembrane region" description="Helical" evidence="10">
    <location>
        <begin position="393"/>
        <end position="410"/>
    </location>
</feature>
<keyword evidence="7 10" id="KW-0472">Membrane</keyword>
<accession>A0A4Q5J5R0</accession>
<evidence type="ECO:0000256" key="10">
    <source>
        <dbReference type="SAM" id="Phobius"/>
    </source>
</evidence>
<feature type="transmembrane region" description="Helical" evidence="10">
    <location>
        <begin position="260"/>
        <end position="280"/>
    </location>
</feature>
<proteinExistence type="inferred from homology"/>
<feature type="compositionally biased region" description="Low complexity" evidence="9">
    <location>
        <begin position="510"/>
        <end position="521"/>
    </location>
</feature>
<feature type="transmembrane region" description="Helical" evidence="10">
    <location>
        <begin position="134"/>
        <end position="166"/>
    </location>
</feature>
<dbReference type="EMBL" id="SDPU01000020">
    <property type="protein sequence ID" value="RYU12931.1"/>
    <property type="molecule type" value="Genomic_DNA"/>
</dbReference>
<feature type="transmembrane region" description="Helical" evidence="10">
    <location>
        <begin position="31"/>
        <end position="54"/>
    </location>
</feature>
<dbReference type="GO" id="GO:0005886">
    <property type="term" value="C:plasma membrane"/>
    <property type="evidence" value="ECO:0007669"/>
    <property type="project" value="UniProtKB-SubCell"/>
</dbReference>
<keyword evidence="2" id="KW-0813">Transport</keyword>
<dbReference type="OrthoDB" id="9762978at2"/>
<evidence type="ECO:0000256" key="6">
    <source>
        <dbReference type="ARBA" id="ARBA00022989"/>
    </source>
</evidence>
<comment type="subcellular location">
    <subcellularLocation>
        <location evidence="1">Cell membrane</location>
        <topology evidence="1">Multi-pass membrane protein</topology>
    </subcellularLocation>
</comment>
<dbReference type="AlphaFoldDB" id="A0A4Q5J5R0"/>
<keyword evidence="4" id="KW-1003">Cell membrane</keyword>
<keyword evidence="5 10" id="KW-0812">Transmembrane</keyword>
<dbReference type="InterPro" id="IPR052180">
    <property type="entry name" value="NhaC_Na-H+_Antiporter"/>
</dbReference>
<dbReference type="Pfam" id="PF03553">
    <property type="entry name" value="Na_H_antiporter"/>
    <property type="match status" value="1"/>
</dbReference>
<feature type="region of interest" description="Disordered" evidence="9">
    <location>
        <begin position="1"/>
        <end position="25"/>
    </location>
</feature>
<evidence type="ECO:0000256" key="8">
    <source>
        <dbReference type="ARBA" id="ARBA00038435"/>
    </source>
</evidence>
<evidence type="ECO:0000256" key="1">
    <source>
        <dbReference type="ARBA" id="ARBA00004651"/>
    </source>
</evidence>
<reference evidence="12 13" key="1">
    <citation type="submission" date="2019-01" db="EMBL/GenBank/DDBJ databases">
        <title>Nocardioides guangzhouensis sp. nov., an actinobacterium isolated from soil.</title>
        <authorList>
            <person name="Fu Y."/>
            <person name="Cai Y."/>
            <person name="Lin Z."/>
            <person name="Chen P."/>
        </authorList>
    </citation>
    <scope>NUCLEOTIDE SEQUENCE [LARGE SCALE GENOMIC DNA]</scope>
    <source>
        <strain evidence="12 13">NBRC 105384</strain>
    </source>
</reference>
<name>A0A4Q5J5R0_9ACTN</name>
<feature type="domain" description="Na+/H+ antiporter NhaC-like C-terminal" evidence="11">
    <location>
        <begin position="186"/>
        <end position="495"/>
    </location>
</feature>
<keyword evidence="3" id="KW-0050">Antiport</keyword>
<feature type="transmembrane region" description="Helical" evidence="10">
    <location>
        <begin position="352"/>
        <end position="372"/>
    </location>
</feature>
<evidence type="ECO:0000313" key="13">
    <source>
        <dbReference type="Proteomes" id="UP000291189"/>
    </source>
</evidence>
<feature type="transmembrane region" description="Helical" evidence="10">
    <location>
        <begin position="89"/>
        <end position="114"/>
    </location>
</feature>
<dbReference type="RefSeq" id="WP_129986750.1">
    <property type="nucleotide sequence ID" value="NZ_SDPU01000020.1"/>
</dbReference>
<evidence type="ECO:0000256" key="4">
    <source>
        <dbReference type="ARBA" id="ARBA00022475"/>
    </source>
</evidence>
<protein>
    <submittedName>
        <fullName evidence="12">Na+/H+ antiporter NhaC</fullName>
    </submittedName>
</protein>
<evidence type="ECO:0000256" key="5">
    <source>
        <dbReference type="ARBA" id="ARBA00022692"/>
    </source>
</evidence>
<evidence type="ECO:0000259" key="11">
    <source>
        <dbReference type="Pfam" id="PF03553"/>
    </source>
</evidence>
<dbReference type="GO" id="GO:0015297">
    <property type="term" value="F:antiporter activity"/>
    <property type="evidence" value="ECO:0007669"/>
    <property type="project" value="UniProtKB-KW"/>
</dbReference>
<sequence length="531" mass="55114">MAKASSRHRDNGPHGNPPPPRLPRLPREPTLVDALLPIVVLIVLLATTIVLFGIDATNGPLQVALLLSAAFASLMAFKNGFTVAGVADAAVGGVTSAIGAIFILLAVGALIGTWNMAGTIPTVVDVGIRLLSPAWFYLATAVICALVGAVTGSSWTTAGTLGVAFVGMARVMGLSDATAAGAVICGAYFGDKMTPLSETTILVPKLVGGGLTVGQHVRNMFWTAGPALGISLVIFMFLGFAAEPEGAISTDVAREALGNAFNISALNILPLVALVVFAALRYPPFLSILGSSLLAGLMAPFTQWEAVKAFVDNPDYGPVSTSLHAIYASMATGFVSHSGVPQVDELFSRGGMASLLTTIWLVLGALSFAAVMEHAGFLQRLLAPIVSRTRRRGSLIAAVNGSGIGLNVIAGDQYVADVLPARMFRAEFSKRGLAPQVLSRAVEDSGTVTSVLVPWNTCGAYISGVLGVSTAAYLPYCFFNILSPLLDVLYGYLGFKVPKAEQPWHEDAVPATATATQQPAPGSIPTEKEAP</sequence>
<keyword evidence="13" id="KW-1185">Reference proteome</keyword>
<comment type="caution">
    <text evidence="12">The sequence shown here is derived from an EMBL/GenBank/DDBJ whole genome shotgun (WGS) entry which is preliminary data.</text>
</comment>
<feature type="region of interest" description="Disordered" evidence="9">
    <location>
        <begin position="506"/>
        <end position="531"/>
    </location>
</feature>
<evidence type="ECO:0000256" key="7">
    <source>
        <dbReference type="ARBA" id="ARBA00023136"/>
    </source>
</evidence>
<feature type="transmembrane region" description="Helical" evidence="10">
    <location>
        <begin position="60"/>
        <end position="77"/>
    </location>
</feature>
<feature type="transmembrane region" description="Helical" evidence="10">
    <location>
        <begin position="285"/>
        <end position="304"/>
    </location>
</feature>
<evidence type="ECO:0000256" key="2">
    <source>
        <dbReference type="ARBA" id="ARBA00022448"/>
    </source>
</evidence>
<evidence type="ECO:0000256" key="9">
    <source>
        <dbReference type="SAM" id="MobiDB-lite"/>
    </source>
</evidence>
<feature type="transmembrane region" description="Helical" evidence="10">
    <location>
        <begin position="220"/>
        <end position="240"/>
    </location>
</feature>
<gene>
    <name evidence="12" type="ORF">ETU37_08225</name>
</gene>
<dbReference type="InterPro" id="IPR018461">
    <property type="entry name" value="Na/H_Antiport_NhaC-like_C"/>
</dbReference>
<dbReference type="Proteomes" id="UP000291189">
    <property type="component" value="Unassembled WGS sequence"/>
</dbReference>
<organism evidence="12 13">
    <name type="scientific">Nocardioides iriomotensis</name>
    <dbReference type="NCBI Taxonomy" id="715784"/>
    <lineage>
        <taxon>Bacteria</taxon>
        <taxon>Bacillati</taxon>
        <taxon>Actinomycetota</taxon>
        <taxon>Actinomycetes</taxon>
        <taxon>Propionibacteriales</taxon>
        <taxon>Nocardioidaceae</taxon>
        <taxon>Nocardioides</taxon>
    </lineage>
</organism>
<comment type="similarity">
    <text evidence="8">Belongs to the NhaC Na(+)/H(+) (TC 2.A.35) antiporter family.</text>
</comment>